<feature type="region of interest" description="Disordered" evidence="1">
    <location>
        <begin position="1"/>
        <end position="31"/>
    </location>
</feature>
<evidence type="ECO:0000256" key="1">
    <source>
        <dbReference type="SAM" id="MobiDB-lite"/>
    </source>
</evidence>
<dbReference type="AlphaFoldDB" id="A0A8S1W5W7"/>
<organism evidence="2 3">
    <name type="scientific">Paramecium pentaurelia</name>
    <dbReference type="NCBI Taxonomy" id="43138"/>
    <lineage>
        <taxon>Eukaryota</taxon>
        <taxon>Sar</taxon>
        <taxon>Alveolata</taxon>
        <taxon>Ciliophora</taxon>
        <taxon>Intramacronucleata</taxon>
        <taxon>Oligohymenophorea</taxon>
        <taxon>Peniculida</taxon>
        <taxon>Parameciidae</taxon>
        <taxon>Paramecium</taxon>
    </lineage>
</organism>
<name>A0A8S1W5W7_9CILI</name>
<protein>
    <submittedName>
        <fullName evidence="2">Uncharacterized protein</fullName>
    </submittedName>
</protein>
<dbReference type="Proteomes" id="UP000689195">
    <property type="component" value="Unassembled WGS sequence"/>
</dbReference>
<feature type="compositionally biased region" description="Low complexity" evidence="1">
    <location>
        <begin position="1"/>
        <end position="16"/>
    </location>
</feature>
<keyword evidence="3" id="KW-1185">Reference proteome</keyword>
<evidence type="ECO:0000313" key="2">
    <source>
        <dbReference type="EMBL" id="CAD8183795.1"/>
    </source>
</evidence>
<sequence length="45" mass="5508">MIQQIYSSKSNSYSQQKRQERRNMDRLKSKSQRYFKAAYIETSEN</sequence>
<evidence type="ECO:0000313" key="3">
    <source>
        <dbReference type="Proteomes" id="UP000689195"/>
    </source>
</evidence>
<accession>A0A8S1W5W7</accession>
<reference evidence="2" key="1">
    <citation type="submission" date="2021-01" db="EMBL/GenBank/DDBJ databases">
        <authorList>
            <consortium name="Genoscope - CEA"/>
            <person name="William W."/>
        </authorList>
    </citation>
    <scope>NUCLEOTIDE SEQUENCE</scope>
</reference>
<dbReference type="EMBL" id="CAJJDO010000081">
    <property type="protein sequence ID" value="CAD8183795.1"/>
    <property type="molecule type" value="Genomic_DNA"/>
</dbReference>
<comment type="caution">
    <text evidence="2">The sequence shown here is derived from an EMBL/GenBank/DDBJ whole genome shotgun (WGS) entry which is preliminary data.</text>
</comment>
<proteinExistence type="predicted"/>
<gene>
    <name evidence="2" type="ORF">PPENT_87.1.T0810183</name>
</gene>
<feature type="compositionally biased region" description="Basic and acidic residues" evidence="1">
    <location>
        <begin position="17"/>
        <end position="28"/>
    </location>
</feature>